<dbReference type="InterPro" id="IPR029787">
    <property type="entry name" value="Nucleotide_cyclase"/>
</dbReference>
<proteinExistence type="predicted"/>
<dbReference type="SUPFAM" id="SSF55073">
    <property type="entry name" value="Nucleotide cyclase"/>
    <property type="match status" value="1"/>
</dbReference>
<name>A0A8J4GHZ7_9CHLO</name>
<dbReference type="PANTHER" id="PTHR43081">
    <property type="entry name" value="ADENYLATE CYCLASE, TERMINAL-DIFFERENTIATION SPECIFIC-RELATED"/>
    <property type="match status" value="1"/>
</dbReference>
<dbReference type="InterPro" id="IPR050697">
    <property type="entry name" value="Adenylyl/Guanylyl_Cyclase_3/4"/>
</dbReference>
<comment type="caution">
    <text evidence="1">The sequence shown here is derived from an EMBL/GenBank/DDBJ whole genome shotgun (WGS) entry which is preliminary data.</text>
</comment>
<organism evidence="1 2">
    <name type="scientific">Volvox reticuliferus</name>
    <dbReference type="NCBI Taxonomy" id="1737510"/>
    <lineage>
        <taxon>Eukaryota</taxon>
        <taxon>Viridiplantae</taxon>
        <taxon>Chlorophyta</taxon>
        <taxon>core chlorophytes</taxon>
        <taxon>Chlorophyceae</taxon>
        <taxon>CS clade</taxon>
        <taxon>Chlamydomonadales</taxon>
        <taxon>Volvocaceae</taxon>
        <taxon>Volvox</taxon>
    </lineage>
</organism>
<dbReference type="PANTHER" id="PTHR43081:SF1">
    <property type="entry name" value="ADENYLATE CYCLASE, TERMINAL-DIFFERENTIATION SPECIFIC"/>
    <property type="match status" value="1"/>
</dbReference>
<protein>
    <recommendedName>
        <fullName evidence="3">Guanylate cyclase domain-containing protein</fullName>
    </recommendedName>
</protein>
<evidence type="ECO:0008006" key="3">
    <source>
        <dbReference type="Google" id="ProtNLM"/>
    </source>
</evidence>
<evidence type="ECO:0000313" key="1">
    <source>
        <dbReference type="EMBL" id="GIM07561.1"/>
    </source>
</evidence>
<gene>
    <name evidence="1" type="ORF">Vretimale_11650</name>
</gene>
<dbReference type="Gene3D" id="3.30.70.1230">
    <property type="entry name" value="Nucleotide cyclase"/>
    <property type="match status" value="1"/>
</dbReference>
<dbReference type="AlphaFoldDB" id="A0A8J4GHZ7"/>
<dbReference type="Proteomes" id="UP000722791">
    <property type="component" value="Unassembled WGS sequence"/>
</dbReference>
<dbReference type="EMBL" id="BNCQ01000024">
    <property type="protein sequence ID" value="GIM07561.1"/>
    <property type="molecule type" value="Genomic_DNA"/>
</dbReference>
<sequence>MMLFGATKAVAELGQPAVNALQQFKSLVTRECCDCGGFVVEATDGLCLAAFMEPAAAAIWALRCQTNLCAHNWSPEVLASPYFREVREYQRIQRGRGQPGRRVTNVICRGPRIRTGISVGSVTAEVSSATARLSYRGKVMNRSARVASQATDNQVCVYVCVHGWGAMRIIAPSQEAKMQFRGCGPSQRKIRVRSVRS</sequence>
<evidence type="ECO:0000313" key="2">
    <source>
        <dbReference type="Proteomes" id="UP000722791"/>
    </source>
</evidence>
<reference evidence="1" key="1">
    <citation type="journal article" date="2021" name="Proc. Natl. Acad. Sci. U.S.A.">
        <title>Three genomes in the algal genus Volvox reveal the fate of a haploid sex-determining region after a transition to homothallism.</title>
        <authorList>
            <person name="Yamamoto K."/>
            <person name="Hamaji T."/>
            <person name="Kawai-Toyooka H."/>
            <person name="Matsuzaki R."/>
            <person name="Takahashi F."/>
            <person name="Nishimura Y."/>
            <person name="Kawachi M."/>
            <person name="Noguchi H."/>
            <person name="Minakuchi Y."/>
            <person name="Umen J.G."/>
            <person name="Toyoda A."/>
            <person name="Nozaki H."/>
        </authorList>
    </citation>
    <scope>NUCLEOTIDE SEQUENCE</scope>
    <source>
        <strain evidence="1">NIES-3785</strain>
    </source>
</reference>
<accession>A0A8J4GHZ7</accession>